<sequence length="227" mass="23956">MVIVRDFDRPSKEVISELSEYSTADIHEALGKTNAMAPDIGPISGEETVCGPACTVQVPPGDNMMVHAGVDYAQKGDILVVATASDRAAVWGELSTLNAQKQGLAGFVSDGNVRDSAWLANNEFPVFAPTISQAGAVKETPGSVNVPVAVGGVVVSPGDILSGDSDGITVVPRENASEILEATKAKADQEDYLRRQIHEGESLYELLNLDKKIAEHDVQIVDSVNEG</sequence>
<dbReference type="EMBL" id="LTAZ01000017">
    <property type="protein sequence ID" value="KYH24003.1"/>
    <property type="molecule type" value="Genomic_DNA"/>
</dbReference>
<dbReference type="SUPFAM" id="SSF89562">
    <property type="entry name" value="RraA-like"/>
    <property type="match status" value="1"/>
</dbReference>
<dbReference type="Proteomes" id="UP000075321">
    <property type="component" value="Unassembled WGS sequence"/>
</dbReference>
<dbReference type="Pfam" id="PF03737">
    <property type="entry name" value="RraA-like"/>
    <property type="match status" value="1"/>
</dbReference>
<evidence type="ECO:0000313" key="2">
    <source>
        <dbReference type="Proteomes" id="UP000075321"/>
    </source>
</evidence>
<evidence type="ECO:0000313" key="1">
    <source>
        <dbReference type="EMBL" id="KYH24003.1"/>
    </source>
</evidence>
<dbReference type="InterPro" id="IPR036704">
    <property type="entry name" value="RraA/RraA-like_sf"/>
</dbReference>
<proteinExistence type="predicted"/>
<dbReference type="OrthoDB" id="265642at2157"/>
<dbReference type="RefSeq" id="WP_066385746.1">
    <property type="nucleotide sequence ID" value="NZ_LTAZ01000017.1"/>
</dbReference>
<dbReference type="PANTHER" id="PTHR33254:SF16">
    <property type="entry name" value="BLR3842 PROTEIN"/>
    <property type="match status" value="1"/>
</dbReference>
<dbReference type="NCBIfam" id="NF006731">
    <property type="entry name" value="PRK09262.1"/>
    <property type="match status" value="1"/>
</dbReference>
<comment type="caution">
    <text evidence="1">The sequence shown here is derived from an EMBL/GenBank/DDBJ whole genome shotgun (WGS) entry which is preliminary data.</text>
</comment>
<keyword evidence="2" id="KW-1185">Reference proteome</keyword>
<dbReference type="CDD" id="cd16841">
    <property type="entry name" value="RraA_family"/>
    <property type="match status" value="1"/>
</dbReference>
<organism evidence="1 2">
    <name type="scientific">Halalkalicoccus paucihalophilus</name>
    <dbReference type="NCBI Taxonomy" id="1008153"/>
    <lineage>
        <taxon>Archaea</taxon>
        <taxon>Methanobacteriati</taxon>
        <taxon>Methanobacteriota</taxon>
        <taxon>Stenosarchaea group</taxon>
        <taxon>Halobacteria</taxon>
        <taxon>Halobacteriales</taxon>
        <taxon>Halococcaceae</taxon>
        <taxon>Halalkalicoccus</taxon>
    </lineage>
</organism>
<dbReference type="InterPro" id="IPR005493">
    <property type="entry name" value="RraA/RraA-like"/>
</dbReference>
<name>A0A151A8R6_9EURY</name>
<protein>
    <submittedName>
        <fullName evidence="1">Regulator of ribonuclease activity A</fullName>
    </submittedName>
</protein>
<dbReference type="PATRIC" id="fig|1008153.3.peg.4374"/>
<dbReference type="PANTHER" id="PTHR33254">
    <property type="entry name" value="4-HYDROXY-4-METHYL-2-OXOGLUTARATE ALDOLASE 3-RELATED"/>
    <property type="match status" value="1"/>
</dbReference>
<reference evidence="1 2" key="1">
    <citation type="submission" date="2016-02" db="EMBL/GenBank/DDBJ databases">
        <title>Genome sequence of Halalkalicoccus paucihalophilus DSM 24557.</title>
        <authorList>
            <person name="Poehlein A."/>
            <person name="Daniel R."/>
        </authorList>
    </citation>
    <scope>NUCLEOTIDE SEQUENCE [LARGE SCALE GENOMIC DNA]</scope>
    <source>
        <strain evidence="1 2">DSM 24557</strain>
    </source>
</reference>
<dbReference type="Gene3D" id="3.50.30.40">
    <property type="entry name" value="Ribonuclease E inhibitor RraA/RraA-like"/>
    <property type="match status" value="1"/>
</dbReference>
<accession>A0A151A8R6</accession>
<dbReference type="AlphaFoldDB" id="A0A151A8R6"/>
<gene>
    <name evidence="1" type="primary">rraA</name>
    <name evidence="1" type="ORF">HAPAU_40820</name>
</gene>